<feature type="region of interest" description="Disordered" evidence="1">
    <location>
        <begin position="64"/>
        <end position="83"/>
    </location>
</feature>
<dbReference type="GO" id="GO:0019290">
    <property type="term" value="P:siderophore biosynthetic process"/>
    <property type="evidence" value="ECO:0007669"/>
    <property type="project" value="TreeGrafter"/>
</dbReference>
<dbReference type="GO" id="GO:0005829">
    <property type="term" value="C:cytosol"/>
    <property type="evidence" value="ECO:0007669"/>
    <property type="project" value="TreeGrafter"/>
</dbReference>
<accession>A0A5N5W7X4</accession>
<dbReference type="RefSeq" id="WP_152264086.1">
    <property type="nucleotide sequence ID" value="NZ_VOKX01000032.1"/>
</dbReference>
<dbReference type="Pfam" id="PF03621">
    <property type="entry name" value="MbtH"/>
    <property type="match status" value="1"/>
</dbReference>
<dbReference type="EMBL" id="VOKX01000032">
    <property type="protein sequence ID" value="KAB7843705.1"/>
    <property type="molecule type" value="Genomic_DNA"/>
</dbReference>
<protein>
    <submittedName>
        <fullName evidence="3">MbtH family NRPS accessory protein</fullName>
    </submittedName>
</protein>
<sequence>MNDNPFDRADTDFLVLVNAEEQRSLWPAHIAVPAGWTVEHPAAPRQTCLDHIDRVWTDLRPASLRAATGTPAQEPAGPATVAS</sequence>
<dbReference type="InterPro" id="IPR037407">
    <property type="entry name" value="MLP_fam"/>
</dbReference>
<dbReference type="InterPro" id="IPR038020">
    <property type="entry name" value="MbtH-like_sf"/>
</dbReference>
<dbReference type="PANTHER" id="PTHR38444">
    <property type="entry name" value="ENTEROBACTIN BIOSYNTHESIS PROTEIN YBDZ"/>
    <property type="match status" value="1"/>
</dbReference>
<dbReference type="SMART" id="SM00923">
    <property type="entry name" value="MbtH"/>
    <property type="match status" value="1"/>
</dbReference>
<reference evidence="3 4" key="1">
    <citation type="journal article" date="2019" name="Microb. Cell Fact.">
        <title>Exploring novel herbicidin analogues by transcriptional regulator overexpression and MS/MS molecular networking.</title>
        <authorList>
            <person name="Shi Y."/>
            <person name="Gu R."/>
            <person name="Li Y."/>
            <person name="Wang X."/>
            <person name="Ren W."/>
            <person name="Li X."/>
            <person name="Wang L."/>
            <person name="Xie Y."/>
            <person name="Hong B."/>
        </authorList>
    </citation>
    <scope>NUCLEOTIDE SEQUENCE [LARGE SCALE GENOMIC DNA]</scope>
    <source>
        <strain evidence="3 4">US-43</strain>
    </source>
</reference>
<evidence type="ECO:0000259" key="2">
    <source>
        <dbReference type="SMART" id="SM00923"/>
    </source>
</evidence>
<organism evidence="3 4">
    <name type="scientific">Streptomyces mobaraensis</name>
    <name type="common">Streptoverticillium mobaraense</name>
    <dbReference type="NCBI Taxonomy" id="35621"/>
    <lineage>
        <taxon>Bacteria</taxon>
        <taxon>Bacillati</taxon>
        <taxon>Actinomycetota</taxon>
        <taxon>Actinomycetes</taxon>
        <taxon>Kitasatosporales</taxon>
        <taxon>Streptomycetaceae</taxon>
        <taxon>Streptomyces</taxon>
    </lineage>
</organism>
<gene>
    <name evidence="3" type="ORF">FRZ00_17270</name>
</gene>
<evidence type="ECO:0000256" key="1">
    <source>
        <dbReference type="SAM" id="MobiDB-lite"/>
    </source>
</evidence>
<feature type="domain" description="MbtH-like" evidence="2">
    <location>
        <begin position="4"/>
        <end position="54"/>
    </location>
</feature>
<evidence type="ECO:0000313" key="3">
    <source>
        <dbReference type="EMBL" id="KAB7843705.1"/>
    </source>
</evidence>
<keyword evidence="4" id="KW-1185">Reference proteome</keyword>
<proteinExistence type="predicted"/>
<dbReference type="SUPFAM" id="SSF160582">
    <property type="entry name" value="MbtH-like"/>
    <property type="match status" value="1"/>
</dbReference>
<dbReference type="InterPro" id="IPR005153">
    <property type="entry name" value="MbtH-like_dom"/>
</dbReference>
<dbReference type="PANTHER" id="PTHR38444:SF1">
    <property type="entry name" value="ENTEROBACTIN BIOSYNTHESIS PROTEIN YBDZ"/>
    <property type="match status" value="1"/>
</dbReference>
<dbReference type="Gene3D" id="3.90.820.10">
    <property type="entry name" value="Structural Genomics, Unknown Function 30-nov-00 1gh9 Mol_id"/>
    <property type="match status" value="1"/>
</dbReference>
<name>A0A5N5W7X4_STRMB</name>
<dbReference type="AlphaFoldDB" id="A0A5N5W7X4"/>
<evidence type="ECO:0000313" key="4">
    <source>
        <dbReference type="Proteomes" id="UP000327000"/>
    </source>
</evidence>
<dbReference type="Proteomes" id="UP000327000">
    <property type="component" value="Unassembled WGS sequence"/>
</dbReference>
<dbReference type="OrthoDB" id="7584480at2"/>
<comment type="caution">
    <text evidence="3">The sequence shown here is derived from an EMBL/GenBank/DDBJ whole genome shotgun (WGS) entry which is preliminary data.</text>
</comment>